<dbReference type="Proteomes" id="UP001215712">
    <property type="component" value="Unassembled WGS sequence"/>
</dbReference>
<dbReference type="InterPro" id="IPR055528">
    <property type="entry name" value="DUF7102"/>
</dbReference>
<organism evidence="4 5">
    <name type="scientific">Penicillium malachiteum</name>
    <dbReference type="NCBI Taxonomy" id="1324776"/>
    <lineage>
        <taxon>Eukaryota</taxon>
        <taxon>Fungi</taxon>
        <taxon>Dikarya</taxon>
        <taxon>Ascomycota</taxon>
        <taxon>Pezizomycotina</taxon>
        <taxon>Eurotiomycetes</taxon>
        <taxon>Eurotiomycetidae</taxon>
        <taxon>Eurotiales</taxon>
        <taxon>Aspergillaceae</taxon>
        <taxon>Penicillium</taxon>
    </lineage>
</organism>
<keyword evidence="5" id="KW-1185">Reference proteome</keyword>
<gene>
    <name evidence="4" type="ORF">N7493_009002</name>
</gene>
<comment type="caution">
    <text evidence="4">The sequence shown here is derived from an EMBL/GenBank/DDBJ whole genome shotgun (WGS) entry which is preliminary data.</text>
</comment>
<dbReference type="InterPro" id="IPR057559">
    <property type="entry name" value="SAM_6"/>
</dbReference>
<protein>
    <submittedName>
        <fullName evidence="4">Uncharacterized protein</fullName>
    </submittedName>
</protein>
<feature type="compositionally biased region" description="Low complexity" evidence="1">
    <location>
        <begin position="84"/>
        <end position="99"/>
    </location>
</feature>
<feature type="domain" description="DUF7102" evidence="2">
    <location>
        <begin position="146"/>
        <end position="331"/>
    </location>
</feature>
<feature type="compositionally biased region" description="Polar residues" evidence="1">
    <location>
        <begin position="1"/>
        <end position="16"/>
    </location>
</feature>
<feature type="compositionally biased region" description="Low complexity" evidence="1">
    <location>
        <begin position="51"/>
        <end position="74"/>
    </location>
</feature>
<evidence type="ECO:0000259" key="3">
    <source>
        <dbReference type="Pfam" id="PF23395"/>
    </source>
</evidence>
<sequence length="476" mass="52413">MDITPSSDRLTHARNQSSSDSGSACSAQVALEMPEMPSLKDTAIDKQPCQSSASGSHESSTNSGSPSMGLGSLSQFMDTRGLQTSTDSSSNPPFSSDASMDSAQRQSDTTPSETTNQPSDIGSSYQIMHVDIPSISIPHGVDVPLAIFLSADLLKTHLPLVQSLEQQDDPPKFLYREYTQWPKPIKKDAPVPGEFKSKFSKVPPEADLIIAPSFGIILATAQDLIQLYLPGHGPSDPEMRRNSHITSPLRERILFLAPRYRTLHVLVSHPSSNFITNPREPASSGQQLRLDKSTHDSIVSMNDFCRFFKTDITLVHTPAIPEKMAELIIALSKIGSSGLLSIHMPPTSSLDPDGIGDIDDISEYVPLASLLHENETRWELCLRSVGLNPYAARVVLDVLEAGGRVSASRSLSLGVMKPEAACGMFLNMGFHDRMRHFELLLGEYLIMYVEENLMELYEEDEEDDLDSQLPRRPYSW</sequence>
<dbReference type="AlphaFoldDB" id="A0AAD6MT60"/>
<name>A0AAD6MT60_9EURO</name>
<dbReference type="Pfam" id="PF23394">
    <property type="entry name" value="DUF7102"/>
    <property type="match status" value="1"/>
</dbReference>
<accession>A0AAD6MT60</accession>
<feature type="domain" description="SAM-like" evidence="3">
    <location>
        <begin position="373"/>
        <end position="451"/>
    </location>
</feature>
<evidence type="ECO:0000256" key="1">
    <source>
        <dbReference type="SAM" id="MobiDB-lite"/>
    </source>
</evidence>
<reference evidence="4" key="1">
    <citation type="journal article" date="2023" name="IMA Fungus">
        <title>Comparative genomic study of the Penicillium genus elucidates a diverse pangenome and 15 lateral gene transfer events.</title>
        <authorList>
            <person name="Petersen C."/>
            <person name="Sorensen T."/>
            <person name="Nielsen M.R."/>
            <person name="Sondergaard T.E."/>
            <person name="Sorensen J.L."/>
            <person name="Fitzpatrick D.A."/>
            <person name="Frisvad J.C."/>
            <person name="Nielsen K.L."/>
        </authorList>
    </citation>
    <scope>NUCLEOTIDE SEQUENCE</scope>
    <source>
        <strain evidence="4">IBT 17514</strain>
    </source>
</reference>
<dbReference type="EMBL" id="JAQJAN010000013">
    <property type="protein sequence ID" value="KAJ5712534.1"/>
    <property type="molecule type" value="Genomic_DNA"/>
</dbReference>
<evidence type="ECO:0000313" key="4">
    <source>
        <dbReference type="EMBL" id="KAJ5712534.1"/>
    </source>
</evidence>
<proteinExistence type="predicted"/>
<dbReference type="Pfam" id="PF23395">
    <property type="entry name" value="SAM_6"/>
    <property type="match status" value="1"/>
</dbReference>
<reference evidence="4" key="2">
    <citation type="submission" date="2023-01" db="EMBL/GenBank/DDBJ databases">
        <authorList>
            <person name="Petersen C."/>
        </authorList>
    </citation>
    <scope>NUCLEOTIDE SEQUENCE</scope>
    <source>
        <strain evidence="4">IBT 17514</strain>
    </source>
</reference>
<feature type="compositionally biased region" description="Polar residues" evidence="1">
    <location>
        <begin position="101"/>
        <end position="122"/>
    </location>
</feature>
<feature type="compositionally biased region" description="Low complexity" evidence="1">
    <location>
        <begin position="17"/>
        <end position="26"/>
    </location>
</feature>
<evidence type="ECO:0000259" key="2">
    <source>
        <dbReference type="Pfam" id="PF23394"/>
    </source>
</evidence>
<feature type="region of interest" description="Disordered" evidence="1">
    <location>
        <begin position="1"/>
        <end position="122"/>
    </location>
</feature>
<evidence type="ECO:0000313" key="5">
    <source>
        <dbReference type="Proteomes" id="UP001215712"/>
    </source>
</evidence>